<dbReference type="InterPro" id="IPR003782">
    <property type="entry name" value="SCO1/SenC"/>
</dbReference>
<feature type="domain" description="Thioredoxin" evidence="6">
    <location>
        <begin position="43"/>
        <end position="207"/>
    </location>
</feature>
<evidence type="ECO:0000256" key="4">
    <source>
        <dbReference type="PIRSR" id="PIRSR603782-2"/>
    </source>
</evidence>
<keyword evidence="4" id="KW-1015">Disulfide bond</keyword>
<dbReference type="EMBL" id="VLXZ01000002">
    <property type="protein sequence ID" value="TSB47830.1"/>
    <property type="molecule type" value="Genomic_DNA"/>
</dbReference>
<evidence type="ECO:0000259" key="6">
    <source>
        <dbReference type="PROSITE" id="PS51352"/>
    </source>
</evidence>
<dbReference type="CDD" id="cd02968">
    <property type="entry name" value="SCO"/>
    <property type="match status" value="1"/>
</dbReference>
<dbReference type="InterPro" id="IPR036249">
    <property type="entry name" value="Thioredoxin-like_sf"/>
</dbReference>
<feature type="disulfide bond" description="Redox-active" evidence="4">
    <location>
        <begin position="81"/>
        <end position="85"/>
    </location>
</feature>
<evidence type="ECO:0000256" key="5">
    <source>
        <dbReference type="SAM" id="Phobius"/>
    </source>
</evidence>
<dbReference type="PANTHER" id="PTHR12151">
    <property type="entry name" value="ELECTRON TRANSPORT PROTIN SCO1/SENC FAMILY MEMBER"/>
    <property type="match status" value="1"/>
</dbReference>
<evidence type="ECO:0000256" key="3">
    <source>
        <dbReference type="PIRSR" id="PIRSR603782-1"/>
    </source>
</evidence>
<dbReference type="RefSeq" id="WP_143847425.1">
    <property type="nucleotide sequence ID" value="NZ_VLXZ01000002.1"/>
</dbReference>
<organism evidence="7 8">
    <name type="scientific">Alkalicoccobacillus porphyridii</name>
    <dbReference type="NCBI Taxonomy" id="2597270"/>
    <lineage>
        <taxon>Bacteria</taxon>
        <taxon>Bacillati</taxon>
        <taxon>Bacillota</taxon>
        <taxon>Bacilli</taxon>
        <taxon>Bacillales</taxon>
        <taxon>Bacillaceae</taxon>
        <taxon>Alkalicoccobacillus</taxon>
    </lineage>
</organism>
<feature type="binding site" evidence="3">
    <location>
        <position position="85"/>
    </location>
    <ligand>
        <name>Cu cation</name>
        <dbReference type="ChEBI" id="CHEBI:23378"/>
    </ligand>
</feature>
<dbReference type="OrthoDB" id="9811998at2"/>
<feature type="binding site" evidence="3">
    <location>
        <position position="171"/>
    </location>
    <ligand>
        <name>Cu cation</name>
        <dbReference type="ChEBI" id="CHEBI:23378"/>
    </ligand>
</feature>
<name>A0A554A2B7_9BACI</name>
<keyword evidence="8" id="KW-1185">Reference proteome</keyword>
<feature type="transmembrane region" description="Helical" evidence="5">
    <location>
        <begin position="7"/>
        <end position="29"/>
    </location>
</feature>
<keyword evidence="5" id="KW-0812">Transmembrane</keyword>
<dbReference type="InterPro" id="IPR013766">
    <property type="entry name" value="Thioredoxin_domain"/>
</dbReference>
<dbReference type="SUPFAM" id="SSF52833">
    <property type="entry name" value="Thioredoxin-like"/>
    <property type="match status" value="1"/>
</dbReference>
<dbReference type="GO" id="GO:0046872">
    <property type="term" value="F:metal ion binding"/>
    <property type="evidence" value="ECO:0007669"/>
    <property type="project" value="UniProtKB-KW"/>
</dbReference>
<gene>
    <name evidence="7" type="ORF">FN960_04755</name>
</gene>
<keyword evidence="5" id="KW-0472">Membrane</keyword>
<comment type="similarity">
    <text evidence="1">Belongs to the SCO1/2 family.</text>
</comment>
<evidence type="ECO:0000256" key="1">
    <source>
        <dbReference type="ARBA" id="ARBA00010996"/>
    </source>
</evidence>
<protein>
    <submittedName>
        <fullName evidence="7">SCO family protein</fullName>
    </submittedName>
</protein>
<evidence type="ECO:0000313" key="8">
    <source>
        <dbReference type="Proteomes" id="UP000318521"/>
    </source>
</evidence>
<dbReference type="AlphaFoldDB" id="A0A554A2B7"/>
<feature type="binding site" evidence="3">
    <location>
        <position position="81"/>
    </location>
    <ligand>
        <name>Cu cation</name>
        <dbReference type="ChEBI" id="CHEBI:23378"/>
    </ligand>
</feature>
<dbReference type="Pfam" id="PF02630">
    <property type="entry name" value="SCO1-SenC"/>
    <property type="match status" value="1"/>
</dbReference>
<dbReference type="PROSITE" id="PS51352">
    <property type="entry name" value="THIOREDOXIN_2"/>
    <property type="match status" value="1"/>
</dbReference>
<evidence type="ECO:0000256" key="2">
    <source>
        <dbReference type="ARBA" id="ARBA00023008"/>
    </source>
</evidence>
<evidence type="ECO:0000313" key="7">
    <source>
        <dbReference type="EMBL" id="TSB47830.1"/>
    </source>
</evidence>
<sequence length="210" mass="23735">MKKWSNANIFSFLVTFICLILLSGCNWVYNMDLSSSEDLEGVNEFNTEVPSFSFTDHNGHNMGTEQLMGEFWIAKMFFTNCPTVCPIMTPNMQTLQESTQAKNLDVSYVSFTVDPEYDNAEHLKKYGENVGADLSNWTFATGYEQKELAEFSKVAFLSPVEEVEGSEDIMHSTRFFLINPAGKAIKAYDGMMVDQDDILMDIENTVNEGL</sequence>
<keyword evidence="3" id="KW-0479">Metal-binding</keyword>
<proteinExistence type="inferred from homology"/>
<accession>A0A554A2B7</accession>
<dbReference type="PANTHER" id="PTHR12151:SF25">
    <property type="entry name" value="LINALOOL DEHYDRATASE_ISOMERASE DOMAIN-CONTAINING PROTEIN"/>
    <property type="match status" value="1"/>
</dbReference>
<comment type="caution">
    <text evidence="7">The sequence shown here is derived from an EMBL/GenBank/DDBJ whole genome shotgun (WGS) entry which is preliminary data.</text>
</comment>
<reference evidence="7 8" key="1">
    <citation type="submission" date="2019-07" db="EMBL/GenBank/DDBJ databases">
        <authorList>
            <person name="Park Y.J."/>
            <person name="Jeong S.E."/>
            <person name="Jung H.S."/>
        </authorList>
    </citation>
    <scope>NUCLEOTIDE SEQUENCE [LARGE SCALE GENOMIC DNA]</scope>
    <source>
        <strain evidence="8">P16(2019)</strain>
    </source>
</reference>
<dbReference type="Gene3D" id="3.40.30.10">
    <property type="entry name" value="Glutaredoxin"/>
    <property type="match status" value="1"/>
</dbReference>
<keyword evidence="2 3" id="KW-0186">Copper</keyword>
<dbReference type="PROSITE" id="PS51257">
    <property type="entry name" value="PROKAR_LIPOPROTEIN"/>
    <property type="match status" value="1"/>
</dbReference>
<dbReference type="Proteomes" id="UP000318521">
    <property type="component" value="Unassembled WGS sequence"/>
</dbReference>
<keyword evidence="5" id="KW-1133">Transmembrane helix</keyword>